<dbReference type="InterPro" id="IPR001609">
    <property type="entry name" value="Myosin_head_motor_dom-like"/>
</dbReference>
<keyword evidence="5 8" id="KW-0518">Myosin</keyword>
<feature type="domain" description="Myosin motor" evidence="9">
    <location>
        <begin position="1"/>
        <end position="98"/>
    </location>
</feature>
<dbReference type="GO" id="GO:0005737">
    <property type="term" value="C:cytoplasm"/>
    <property type="evidence" value="ECO:0007669"/>
    <property type="project" value="TreeGrafter"/>
</dbReference>
<dbReference type="InterPro" id="IPR027417">
    <property type="entry name" value="P-loop_NTPase"/>
</dbReference>
<dbReference type="PANTHER" id="PTHR13140:SF857">
    <property type="entry name" value="MYOSIN-11"/>
    <property type="match status" value="1"/>
</dbReference>
<dbReference type="WBParaSite" id="MhA1_Contig309.frz3.gene46">
    <property type="protein sequence ID" value="MhA1_Contig309.frz3.gene46"/>
    <property type="gene ID" value="MhA1_Contig309.frz3.gene46"/>
</dbReference>
<dbReference type="Pfam" id="PF00063">
    <property type="entry name" value="Myosin_head"/>
    <property type="match status" value="1"/>
</dbReference>
<accession>A0A1I8BMN9</accession>
<sequence length="98" mass="11238">MTVSMMYRESLNNLMSMLYQTHPHFIRCIIPNEKKASGNGVLEGIRICRKGYPNRMVYSDFKHRYAILAADEAKVPDEKAASKGITDRLCREDNLKVS</sequence>
<evidence type="ECO:0000256" key="6">
    <source>
        <dbReference type="ARBA" id="ARBA00023175"/>
    </source>
</evidence>
<keyword evidence="3" id="KW-0067">ATP-binding</keyword>
<dbReference type="PROSITE" id="PS51456">
    <property type="entry name" value="MYOSIN_MOTOR"/>
    <property type="match status" value="1"/>
</dbReference>
<evidence type="ECO:0000256" key="4">
    <source>
        <dbReference type="ARBA" id="ARBA00023054"/>
    </source>
</evidence>
<keyword evidence="10" id="KW-1185">Reference proteome</keyword>
<dbReference type="Proteomes" id="UP000095281">
    <property type="component" value="Unplaced"/>
</dbReference>
<evidence type="ECO:0000313" key="11">
    <source>
        <dbReference type="WBParaSite" id="MhA1_Contig309.frz3.gene46"/>
    </source>
</evidence>
<reference evidence="11" key="1">
    <citation type="submission" date="2016-11" db="UniProtKB">
        <authorList>
            <consortium name="WormBaseParasite"/>
        </authorList>
    </citation>
    <scope>IDENTIFICATION</scope>
</reference>
<evidence type="ECO:0000256" key="5">
    <source>
        <dbReference type="ARBA" id="ARBA00023123"/>
    </source>
</evidence>
<evidence type="ECO:0000256" key="8">
    <source>
        <dbReference type="PROSITE-ProRule" id="PRU00782"/>
    </source>
</evidence>
<evidence type="ECO:0000313" key="10">
    <source>
        <dbReference type="Proteomes" id="UP000095281"/>
    </source>
</evidence>
<evidence type="ECO:0000256" key="3">
    <source>
        <dbReference type="ARBA" id="ARBA00022840"/>
    </source>
</evidence>
<comment type="similarity">
    <text evidence="1 8">Belongs to the TRAFAC class myosin-kinesin ATPase superfamily. Myosin family.</text>
</comment>
<dbReference type="InterPro" id="IPR036961">
    <property type="entry name" value="Kinesin_motor_dom_sf"/>
</dbReference>
<dbReference type="AlphaFoldDB" id="A0A1I8BMN9"/>
<keyword evidence="7 8" id="KW-0009">Actin-binding</keyword>
<feature type="region of interest" description="Actin-binding" evidence="8">
    <location>
        <begin position="11"/>
        <end position="33"/>
    </location>
</feature>
<protein>
    <submittedName>
        <fullName evidence="11">Myosin motor domain-containing protein</fullName>
    </submittedName>
</protein>
<dbReference type="GO" id="GO:0005524">
    <property type="term" value="F:ATP binding"/>
    <property type="evidence" value="ECO:0007669"/>
    <property type="project" value="UniProtKB-KW"/>
</dbReference>
<organism evidence="10 11">
    <name type="scientific">Meloidogyne hapla</name>
    <name type="common">Root-knot nematode worm</name>
    <dbReference type="NCBI Taxonomy" id="6305"/>
    <lineage>
        <taxon>Eukaryota</taxon>
        <taxon>Metazoa</taxon>
        <taxon>Ecdysozoa</taxon>
        <taxon>Nematoda</taxon>
        <taxon>Chromadorea</taxon>
        <taxon>Rhabditida</taxon>
        <taxon>Tylenchina</taxon>
        <taxon>Tylenchomorpha</taxon>
        <taxon>Tylenchoidea</taxon>
        <taxon>Meloidogynidae</taxon>
        <taxon>Meloidogyninae</taxon>
        <taxon>Meloidogyne</taxon>
    </lineage>
</organism>
<evidence type="ECO:0000256" key="7">
    <source>
        <dbReference type="ARBA" id="ARBA00023203"/>
    </source>
</evidence>
<dbReference type="SUPFAM" id="SSF52540">
    <property type="entry name" value="P-loop containing nucleoside triphosphate hydrolases"/>
    <property type="match status" value="1"/>
</dbReference>
<proteinExistence type="inferred from homology"/>
<comment type="caution">
    <text evidence="8">Lacks conserved residue(s) required for the propagation of feature annotation.</text>
</comment>
<keyword evidence="2" id="KW-0547">Nucleotide-binding</keyword>
<keyword evidence="6" id="KW-0505">Motor protein</keyword>
<dbReference type="GO" id="GO:0007015">
    <property type="term" value="P:actin filament organization"/>
    <property type="evidence" value="ECO:0007669"/>
    <property type="project" value="TreeGrafter"/>
</dbReference>
<dbReference type="PANTHER" id="PTHR13140">
    <property type="entry name" value="MYOSIN"/>
    <property type="match status" value="1"/>
</dbReference>
<dbReference type="GO" id="GO:0000146">
    <property type="term" value="F:microfilament motor activity"/>
    <property type="evidence" value="ECO:0007669"/>
    <property type="project" value="TreeGrafter"/>
</dbReference>
<evidence type="ECO:0000256" key="2">
    <source>
        <dbReference type="ARBA" id="ARBA00022741"/>
    </source>
</evidence>
<evidence type="ECO:0000256" key="1">
    <source>
        <dbReference type="ARBA" id="ARBA00008314"/>
    </source>
</evidence>
<dbReference type="Gene3D" id="1.20.58.60">
    <property type="match status" value="1"/>
</dbReference>
<dbReference type="GO" id="GO:0051015">
    <property type="term" value="F:actin filament binding"/>
    <property type="evidence" value="ECO:0007669"/>
    <property type="project" value="TreeGrafter"/>
</dbReference>
<evidence type="ECO:0000259" key="9">
    <source>
        <dbReference type="PROSITE" id="PS51456"/>
    </source>
</evidence>
<name>A0A1I8BMN9_MELHA</name>
<keyword evidence="4" id="KW-0175">Coiled coil</keyword>
<dbReference type="GO" id="GO:0016459">
    <property type="term" value="C:myosin complex"/>
    <property type="evidence" value="ECO:0007669"/>
    <property type="project" value="UniProtKB-KW"/>
</dbReference>
<dbReference type="Gene3D" id="3.40.850.10">
    <property type="entry name" value="Kinesin motor domain"/>
    <property type="match status" value="1"/>
</dbReference>
<dbReference type="GO" id="GO:0016020">
    <property type="term" value="C:membrane"/>
    <property type="evidence" value="ECO:0007669"/>
    <property type="project" value="TreeGrafter"/>
</dbReference>